<reference evidence="1 2" key="1">
    <citation type="submission" date="2017-03" db="EMBL/GenBank/DDBJ databases">
        <title>Isolation of Levoglucosan Utilizing Bacteria.</title>
        <authorList>
            <person name="Arya A.S."/>
        </authorList>
    </citation>
    <scope>NUCLEOTIDE SEQUENCE [LARGE SCALE GENOMIC DNA]</scope>
    <source>
        <strain evidence="1 2">MEC069</strain>
    </source>
</reference>
<dbReference type="AlphaFoldDB" id="A0A4Y8PTE7"/>
<gene>
    <name evidence="1" type="ORF">B5M42_22060</name>
</gene>
<organism evidence="1 2">
    <name type="scientific">Paenibacillus athensensis</name>
    <dbReference type="NCBI Taxonomy" id="1967502"/>
    <lineage>
        <taxon>Bacteria</taxon>
        <taxon>Bacillati</taxon>
        <taxon>Bacillota</taxon>
        <taxon>Bacilli</taxon>
        <taxon>Bacillales</taxon>
        <taxon>Paenibacillaceae</taxon>
        <taxon>Paenibacillus</taxon>
    </lineage>
</organism>
<comment type="caution">
    <text evidence="1">The sequence shown here is derived from an EMBL/GenBank/DDBJ whole genome shotgun (WGS) entry which is preliminary data.</text>
</comment>
<sequence>MELGNIDPELLKLARRLNLKDTLPQTALERNSLFYPLVTYVNHTIALSLSGSYDAVALFISRADKELNILIGKNKADEVYLPLCQKYLSMLSNHLIKHALLGEQGVSMLPDKYLDEL</sequence>
<name>A0A4Y8PTE7_9BACL</name>
<evidence type="ECO:0000313" key="2">
    <source>
        <dbReference type="Proteomes" id="UP000298246"/>
    </source>
</evidence>
<dbReference type="OrthoDB" id="2664569at2"/>
<accession>A0A4Y8PTE7</accession>
<proteinExistence type="predicted"/>
<dbReference type="EMBL" id="MYFO01000043">
    <property type="protein sequence ID" value="TFE83765.1"/>
    <property type="molecule type" value="Genomic_DNA"/>
</dbReference>
<protein>
    <submittedName>
        <fullName evidence="1">Uncharacterized protein</fullName>
    </submittedName>
</protein>
<dbReference type="RefSeq" id="WP_134756841.1">
    <property type="nucleotide sequence ID" value="NZ_MYFO02000009.1"/>
</dbReference>
<evidence type="ECO:0000313" key="1">
    <source>
        <dbReference type="EMBL" id="TFE83765.1"/>
    </source>
</evidence>
<dbReference type="Proteomes" id="UP000298246">
    <property type="component" value="Unassembled WGS sequence"/>
</dbReference>
<keyword evidence="2" id="KW-1185">Reference proteome</keyword>